<gene>
    <name evidence="1" type="ORF">C2845_PM04G04390</name>
</gene>
<proteinExistence type="predicted"/>
<dbReference type="EMBL" id="PQIB02000011">
    <property type="protein sequence ID" value="RLM85888.1"/>
    <property type="molecule type" value="Genomic_DNA"/>
</dbReference>
<evidence type="ECO:0000313" key="2">
    <source>
        <dbReference type="Proteomes" id="UP000275267"/>
    </source>
</evidence>
<name>A0A3L6QQZ3_PANMI</name>
<accession>A0A3L6QQZ3</accession>
<dbReference type="OrthoDB" id="10497339at2759"/>
<reference evidence="2" key="1">
    <citation type="journal article" date="2019" name="Nat. Commun.">
        <title>The genome of broomcorn millet.</title>
        <authorList>
            <person name="Zou C."/>
            <person name="Miki D."/>
            <person name="Li D."/>
            <person name="Tang Q."/>
            <person name="Xiao L."/>
            <person name="Rajput S."/>
            <person name="Deng P."/>
            <person name="Jia W."/>
            <person name="Huang R."/>
            <person name="Zhang M."/>
            <person name="Sun Y."/>
            <person name="Hu J."/>
            <person name="Fu X."/>
            <person name="Schnable P.S."/>
            <person name="Li F."/>
            <person name="Zhang H."/>
            <person name="Feng B."/>
            <person name="Zhu X."/>
            <person name="Liu R."/>
            <person name="Schnable J.C."/>
            <person name="Zhu J.-K."/>
            <person name="Zhang H."/>
        </authorList>
    </citation>
    <scope>NUCLEOTIDE SEQUENCE [LARGE SCALE GENOMIC DNA]</scope>
</reference>
<evidence type="ECO:0000313" key="1">
    <source>
        <dbReference type="EMBL" id="RLM85888.1"/>
    </source>
</evidence>
<dbReference type="Proteomes" id="UP000275267">
    <property type="component" value="Unassembled WGS sequence"/>
</dbReference>
<dbReference type="STRING" id="4540.A0A3L6QQZ3"/>
<protein>
    <submittedName>
        <fullName evidence="1">Uncharacterized protein</fullName>
    </submittedName>
</protein>
<keyword evidence="2" id="KW-1185">Reference proteome</keyword>
<sequence length="138" mass="15583">MEEDVRRCFQGLWVLDVRYTNCDRILSAQTLDLMTQLRELVVMGAENWDMGQLHGRLLPNIRKLRKTNSAVTCSTCSENDLFSGMNKMELLDFSGNYAKSTMKTLFGQGQSATVAALRLLLLIDLMDSNIFPSVDVLN</sequence>
<comment type="caution">
    <text evidence="1">The sequence shown here is derived from an EMBL/GenBank/DDBJ whole genome shotgun (WGS) entry which is preliminary data.</text>
</comment>
<organism evidence="1 2">
    <name type="scientific">Panicum miliaceum</name>
    <name type="common">Proso millet</name>
    <name type="synonym">Broomcorn millet</name>
    <dbReference type="NCBI Taxonomy" id="4540"/>
    <lineage>
        <taxon>Eukaryota</taxon>
        <taxon>Viridiplantae</taxon>
        <taxon>Streptophyta</taxon>
        <taxon>Embryophyta</taxon>
        <taxon>Tracheophyta</taxon>
        <taxon>Spermatophyta</taxon>
        <taxon>Magnoliopsida</taxon>
        <taxon>Liliopsida</taxon>
        <taxon>Poales</taxon>
        <taxon>Poaceae</taxon>
        <taxon>PACMAD clade</taxon>
        <taxon>Panicoideae</taxon>
        <taxon>Panicodae</taxon>
        <taxon>Paniceae</taxon>
        <taxon>Panicinae</taxon>
        <taxon>Panicum</taxon>
        <taxon>Panicum sect. Panicum</taxon>
    </lineage>
</organism>
<dbReference type="AlphaFoldDB" id="A0A3L6QQZ3"/>